<feature type="compositionally biased region" description="Basic and acidic residues" evidence="1">
    <location>
        <begin position="688"/>
        <end position="699"/>
    </location>
</feature>
<dbReference type="InterPro" id="IPR036404">
    <property type="entry name" value="Jacalin-like_lectin_dom_sf"/>
</dbReference>
<feature type="region of interest" description="Disordered" evidence="1">
    <location>
        <begin position="671"/>
        <end position="721"/>
    </location>
</feature>
<protein>
    <submittedName>
        <fullName evidence="2">Uncharacterized protein</fullName>
    </submittedName>
</protein>
<dbReference type="EMBL" id="JANBVN010000068">
    <property type="protein sequence ID" value="KAJ9150934.1"/>
    <property type="molecule type" value="Genomic_DNA"/>
</dbReference>
<sequence>MSQMLAPYNNSMRLGQGFNSYTQQICLDRAVLPLVKPAAPPKSATILSAGSKDGDHTPATSDGENTGDGKAIEYQPQPQDNGPTPLLVMPWVKPQIVTYSSRFVDKISDVTDAMNISGSLSIKTATIGGKANGSYVDSDKFKSSDINFHLQVKVTNQIHEPPEYCIFNKINKVKKEEFPEVYGDCFISGWEEGGELNAVISMKVHDKSKVFEIKAGLEAEMNTPTISGKIEADFGMEKKNLSRSTETTITVNWSGGGSIKDPTVDWSIESLKKAAAAFPDLVAVTPQRTYAILTKYSALADFQMKKDDFSPLDYESAGIYTSSLLDHYMDYKAMWKQISHATYELKGNRATIEMARPGEETYALATIQPLPLAQVDAKAFELKQASGALSMTDAAQQQANAQALVVRQANCIHEEEQQQDAKAAAAPIQFPVFSPTFAGLIHSRKVCRFEMAKIVNEVDLVAKNPKLATDTTRDAYFLNPLVFEQLLPIVRSMSPDSAKLRVKDPNAAILLGYVPPVEEPDALPPVYQLDGPLENYDRRLQNSIQRCAWKAQDYIMRGCAGVHAEKDVNSSAVLVNDLETLDATFRVNKVSVWAVDQVVRGIRLDYAKGAHKPHGSCAGDPSHIWHLAKDGSEVIVEVVVREGVDSAGKRLITSIAFVTSNCNIFDSAVKQDQAEQPTPAASSSSKPADSKPSESKSTESKPPQPPSPGSPPTPTKTWTFLPPTPQYSLRGLFTFSADPTQELPSGTPCSLGVIWSKDTFVPLPSAAQSLPIVKSFLSLGKDLRQNVSRFKTLKNFSPFGGKFLLGATAAAADEPLDGEADVFNALDTIDLDWEVVSVAFASSDGRLAGLKVLYRNGREVVHGSFEREVWRCEVRSEIVVVKIAAGRVAAGGRGFVDTVEFVRADEVGGGDGELGMPEWPLDVATVRYLGEGDARVGTDVGVVVERAPSLGGNARWSVRGFYGECRDGIISRLGVVWGRG</sequence>
<evidence type="ECO:0000256" key="1">
    <source>
        <dbReference type="SAM" id="MobiDB-lite"/>
    </source>
</evidence>
<feature type="compositionally biased region" description="Pro residues" evidence="1">
    <location>
        <begin position="702"/>
        <end position="714"/>
    </location>
</feature>
<comment type="caution">
    <text evidence="2">The sequence shown here is derived from an EMBL/GenBank/DDBJ whole genome shotgun (WGS) entry which is preliminary data.</text>
</comment>
<feature type="region of interest" description="Disordered" evidence="1">
    <location>
        <begin position="43"/>
        <end position="81"/>
    </location>
</feature>
<gene>
    <name evidence="2" type="ORF">NKR19_g5135</name>
</gene>
<evidence type="ECO:0000313" key="2">
    <source>
        <dbReference type="EMBL" id="KAJ9150934.1"/>
    </source>
</evidence>
<reference evidence="2" key="1">
    <citation type="submission" date="2022-07" db="EMBL/GenBank/DDBJ databases">
        <title>Fungi with potential for degradation of polypropylene.</title>
        <authorList>
            <person name="Gostincar C."/>
        </authorList>
    </citation>
    <scope>NUCLEOTIDE SEQUENCE</scope>
    <source>
        <strain evidence="2">EXF-13287</strain>
    </source>
</reference>
<accession>A0AA38VH75</accession>
<proteinExistence type="predicted"/>
<evidence type="ECO:0000313" key="3">
    <source>
        <dbReference type="Proteomes" id="UP001174691"/>
    </source>
</evidence>
<dbReference type="AlphaFoldDB" id="A0AA38VH75"/>
<keyword evidence="3" id="KW-1185">Reference proteome</keyword>
<name>A0AA38VH75_9PEZI</name>
<dbReference type="Gene3D" id="2.100.10.30">
    <property type="entry name" value="Jacalin-like lectin domain"/>
    <property type="match status" value="1"/>
</dbReference>
<dbReference type="Proteomes" id="UP001174691">
    <property type="component" value="Unassembled WGS sequence"/>
</dbReference>
<organism evidence="2 3">
    <name type="scientific">Coniochaeta hoffmannii</name>
    <dbReference type="NCBI Taxonomy" id="91930"/>
    <lineage>
        <taxon>Eukaryota</taxon>
        <taxon>Fungi</taxon>
        <taxon>Dikarya</taxon>
        <taxon>Ascomycota</taxon>
        <taxon>Pezizomycotina</taxon>
        <taxon>Sordariomycetes</taxon>
        <taxon>Sordariomycetidae</taxon>
        <taxon>Coniochaetales</taxon>
        <taxon>Coniochaetaceae</taxon>
        <taxon>Coniochaeta</taxon>
    </lineage>
</organism>